<dbReference type="PANTHER" id="PTHR43895:SF32">
    <property type="entry name" value="SERINE_THREONINE-PROTEIN KINASE CHK1"/>
    <property type="match status" value="1"/>
</dbReference>
<dbReference type="GO" id="GO:0004674">
    <property type="term" value="F:protein serine/threonine kinase activity"/>
    <property type="evidence" value="ECO:0007669"/>
    <property type="project" value="UniProtKB-KW"/>
</dbReference>
<keyword evidence="4" id="KW-0547">Nucleotide-binding</keyword>
<reference evidence="10" key="1">
    <citation type="submission" date="2019-06" db="EMBL/GenBank/DDBJ databases">
        <authorList>
            <person name="Zheng W."/>
        </authorList>
    </citation>
    <scope>NUCLEOTIDE SEQUENCE</scope>
    <source>
        <strain evidence="10">QDHG01</strain>
    </source>
</reference>
<name>A0A8J8NPQ4_HALGN</name>
<dbReference type="PROSITE" id="PS50011">
    <property type="entry name" value="PROTEIN_KINASE_DOM"/>
    <property type="match status" value="1"/>
</dbReference>
<protein>
    <recommendedName>
        <fullName evidence="1">non-specific serine/threonine protein kinase</fullName>
        <ecNumber evidence="1">2.7.11.1</ecNumber>
    </recommendedName>
</protein>
<keyword evidence="6" id="KW-0067">ATP-binding</keyword>
<comment type="caution">
    <text evidence="10">The sequence shown here is derived from an EMBL/GenBank/DDBJ whole genome shotgun (WGS) entry which is preliminary data.</text>
</comment>
<evidence type="ECO:0000256" key="5">
    <source>
        <dbReference type="ARBA" id="ARBA00022777"/>
    </source>
</evidence>
<evidence type="ECO:0000256" key="2">
    <source>
        <dbReference type="ARBA" id="ARBA00022527"/>
    </source>
</evidence>
<evidence type="ECO:0000256" key="8">
    <source>
        <dbReference type="ARBA" id="ARBA00048679"/>
    </source>
</evidence>
<organism evidence="10 11">
    <name type="scientific">Halteria grandinella</name>
    <dbReference type="NCBI Taxonomy" id="5974"/>
    <lineage>
        <taxon>Eukaryota</taxon>
        <taxon>Sar</taxon>
        <taxon>Alveolata</taxon>
        <taxon>Ciliophora</taxon>
        <taxon>Intramacronucleata</taxon>
        <taxon>Spirotrichea</taxon>
        <taxon>Stichotrichia</taxon>
        <taxon>Sporadotrichida</taxon>
        <taxon>Halteriidae</taxon>
        <taxon>Halteria</taxon>
    </lineage>
</organism>
<gene>
    <name evidence="10" type="ORF">FGO68_gene14411</name>
</gene>
<dbReference type="EMBL" id="RRYP01009238">
    <property type="protein sequence ID" value="TNV79193.1"/>
    <property type="molecule type" value="Genomic_DNA"/>
</dbReference>
<evidence type="ECO:0000313" key="11">
    <source>
        <dbReference type="Proteomes" id="UP000785679"/>
    </source>
</evidence>
<comment type="catalytic activity">
    <reaction evidence="7">
        <text>L-threonyl-[protein] + ATP = O-phospho-L-threonyl-[protein] + ADP + H(+)</text>
        <dbReference type="Rhea" id="RHEA:46608"/>
        <dbReference type="Rhea" id="RHEA-COMP:11060"/>
        <dbReference type="Rhea" id="RHEA-COMP:11605"/>
        <dbReference type="ChEBI" id="CHEBI:15378"/>
        <dbReference type="ChEBI" id="CHEBI:30013"/>
        <dbReference type="ChEBI" id="CHEBI:30616"/>
        <dbReference type="ChEBI" id="CHEBI:61977"/>
        <dbReference type="ChEBI" id="CHEBI:456216"/>
        <dbReference type="EC" id="2.7.11.1"/>
    </reaction>
</comment>
<keyword evidence="5" id="KW-0418">Kinase</keyword>
<dbReference type="OrthoDB" id="6513151at2759"/>
<sequence length="276" mass="31994">MGVQRPQDNSVIDLSTQGYDCLKLEYCPNSDLFDLVRNIMRTGEAEKRPFVLGLPLSRYLIRKVADVIGHMHHNVGLAHLDIKVENILFDQDYTPKLCDFGFSYDIKAKIFEQQGTQGYMAPELNYGYSQRGYDGQLADIFALAVTFFILVFGIPPFHRTDDSDVYYKIFHQFTNEDKVLKFIRLHPATKANKDFLIDQDHSCDAHAKEHARQTHHFIEMIMAMVSPNPSRRPQSIIELFESFEFMRPNPLYDISDDEARSQLRNLISKHRQTANK</sequence>
<evidence type="ECO:0000256" key="3">
    <source>
        <dbReference type="ARBA" id="ARBA00022679"/>
    </source>
</evidence>
<feature type="domain" description="Protein kinase" evidence="9">
    <location>
        <begin position="1"/>
        <end position="246"/>
    </location>
</feature>
<evidence type="ECO:0000256" key="6">
    <source>
        <dbReference type="ARBA" id="ARBA00022840"/>
    </source>
</evidence>
<comment type="catalytic activity">
    <reaction evidence="8">
        <text>L-seryl-[protein] + ATP = O-phospho-L-seryl-[protein] + ADP + H(+)</text>
        <dbReference type="Rhea" id="RHEA:17989"/>
        <dbReference type="Rhea" id="RHEA-COMP:9863"/>
        <dbReference type="Rhea" id="RHEA-COMP:11604"/>
        <dbReference type="ChEBI" id="CHEBI:15378"/>
        <dbReference type="ChEBI" id="CHEBI:29999"/>
        <dbReference type="ChEBI" id="CHEBI:30616"/>
        <dbReference type="ChEBI" id="CHEBI:83421"/>
        <dbReference type="ChEBI" id="CHEBI:456216"/>
        <dbReference type="EC" id="2.7.11.1"/>
    </reaction>
</comment>
<evidence type="ECO:0000256" key="7">
    <source>
        <dbReference type="ARBA" id="ARBA00047899"/>
    </source>
</evidence>
<dbReference type="SUPFAM" id="SSF56112">
    <property type="entry name" value="Protein kinase-like (PK-like)"/>
    <property type="match status" value="1"/>
</dbReference>
<keyword evidence="11" id="KW-1185">Reference proteome</keyword>
<dbReference type="EC" id="2.7.11.1" evidence="1"/>
<proteinExistence type="predicted"/>
<dbReference type="GO" id="GO:0007165">
    <property type="term" value="P:signal transduction"/>
    <property type="evidence" value="ECO:0007669"/>
    <property type="project" value="TreeGrafter"/>
</dbReference>
<dbReference type="GO" id="GO:0005524">
    <property type="term" value="F:ATP binding"/>
    <property type="evidence" value="ECO:0007669"/>
    <property type="project" value="UniProtKB-KW"/>
</dbReference>
<dbReference type="PANTHER" id="PTHR43895">
    <property type="entry name" value="CALCIUM/CALMODULIN-DEPENDENT PROTEIN KINASE KINASE-RELATED"/>
    <property type="match status" value="1"/>
</dbReference>
<evidence type="ECO:0000256" key="4">
    <source>
        <dbReference type="ARBA" id="ARBA00022741"/>
    </source>
</evidence>
<dbReference type="Proteomes" id="UP000785679">
    <property type="component" value="Unassembled WGS sequence"/>
</dbReference>
<dbReference type="InterPro" id="IPR000719">
    <property type="entry name" value="Prot_kinase_dom"/>
</dbReference>
<dbReference type="AlphaFoldDB" id="A0A8J8NPQ4"/>
<keyword evidence="2" id="KW-0723">Serine/threonine-protein kinase</keyword>
<evidence type="ECO:0000256" key="1">
    <source>
        <dbReference type="ARBA" id="ARBA00012513"/>
    </source>
</evidence>
<keyword evidence="3" id="KW-0808">Transferase</keyword>
<evidence type="ECO:0000313" key="10">
    <source>
        <dbReference type="EMBL" id="TNV79193.1"/>
    </source>
</evidence>
<dbReference type="InterPro" id="IPR011009">
    <property type="entry name" value="Kinase-like_dom_sf"/>
</dbReference>
<dbReference type="Gene3D" id="1.10.510.10">
    <property type="entry name" value="Transferase(Phosphotransferase) domain 1"/>
    <property type="match status" value="1"/>
</dbReference>
<dbReference type="Pfam" id="PF00069">
    <property type="entry name" value="Pkinase"/>
    <property type="match status" value="1"/>
</dbReference>
<evidence type="ECO:0000259" key="9">
    <source>
        <dbReference type="PROSITE" id="PS50011"/>
    </source>
</evidence>
<dbReference type="SMART" id="SM00220">
    <property type="entry name" value="S_TKc"/>
    <property type="match status" value="1"/>
</dbReference>
<accession>A0A8J8NPQ4</accession>
<dbReference type="PROSITE" id="PS00108">
    <property type="entry name" value="PROTEIN_KINASE_ST"/>
    <property type="match status" value="1"/>
</dbReference>
<dbReference type="InterPro" id="IPR008271">
    <property type="entry name" value="Ser/Thr_kinase_AS"/>
</dbReference>